<evidence type="ECO:0000313" key="6">
    <source>
        <dbReference type="Proteomes" id="UP000723714"/>
    </source>
</evidence>
<accession>A0ABS6D9Z1</accession>
<dbReference type="PROSITE" id="PS01124">
    <property type="entry name" value="HTH_ARAC_FAMILY_2"/>
    <property type="match status" value="1"/>
</dbReference>
<evidence type="ECO:0000256" key="3">
    <source>
        <dbReference type="ARBA" id="ARBA00023163"/>
    </source>
</evidence>
<evidence type="ECO:0000256" key="2">
    <source>
        <dbReference type="ARBA" id="ARBA00023125"/>
    </source>
</evidence>
<feature type="domain" description="HTH araC/xylS-type" evidence="4">
    <location>
        <begin position="246"/>
        <end position="343"/>
    </location>
</feature>
<dbReference type="Proteomes" id="UP000723714">
    <property type="component" value="Unassembled WGS sequence"/>
</dbReference>
<dbReference type="InterPro" id="IPR018062">
    <property type="entry name" value="HTH_AraC-typ_CS"/>
</dbReference>
<name>A0ABS6D9Z1_9FIRM</name>
<sequence>MDTKIATTHLLQMNQDEEFYRRYYQAQKNPKSLKTFLSEQDPEVLKKRRLFVKELMPENIPDALSDEDYFEDQLFDNIYIRKHNRYTPAFEHSHIFFEIIYVLCGQCTHTVAHRTMPMKSGDLCLLPPALRHSLSVMDDDSIILNILIRRDMVEDIFFNVLKDKTLIASFFLGSLYQKNYASCLLFHTGSDSELSKLLLEMYEEQMDHDEYANRILSCMLPIFFTKLIRRHQAHSEFSYAPVAEDEALFSYLAAHYNTITLTELAGHLNYTVPYCSYYIKKQTGMTFSQLLRQIRLKKAESLLTSTNISIHEISVRLGYHNPESFMKIFKKEYGMTPGQYRGAHSSKN</sequence>
<evidence type="ECO:0000313" key="5">
    <source>
        <dbReference type="EMBL" id="MBU3878450.1"/>
    </source>
</evidence>
<evidence type="ECO:0000259" key="4">
    <source>
        <dbReference type="PROSITE" id="PS01124"/>
    </source>
</evidence>
<gene>
    <name evidence="5" type="ORF">HGO97_021855</name>
</gene>
<keyword evidence="1" id="KW-0805">Transcription regulation</keyword>
<dbReference type="Pfam" id="PF02311">
    <property type="entry name" value="AraC_binding"/>
    <property type="match status" value="1"/>
</dbReference>
<dbReference type="PROSITE" id="PS00041">
    <property type="entry name" value="HTH_ARAC_FAMILY_1"/>
    <property type="match status" value="1"/>
</dbReference>
<protein>
    <submittedName>
        <fullName evidence="5">AraC family transcriptional regulator</fullName>
    </submittedName>
</protein>
<dbReference type="RefSeq" id="WP_216245233.1">
    <property type="nucleotide sequence ID" value="NZ_JABACJ020000035.1"/>
</dbReference>
<comment type="caution">
    <text evidence="5">The sequence shown here is derived from an EMBL/GenBank/DDBJ whole genome shotgun (WGS) entry which is preliminary data.</text>
</comment>
<dbReference type="EMBL" id="JABACJ020000035">
    <property type="protein sequence ID" value="MBU3878450.1"/>
    <property type="molecule type" value="Genomic_DNA"/>
</dbReference>
<dbReference type="InterPro" id="IPR003313">
    <property type="entry name" value="AraC-bd"/>
</dbReference>
<keyword evidence="6" id="KW-1185">Reference proteome</keyword>
<proteinExistence type="predicted"/>
<dbReference type="PANTHER" id="PTHR43280">
    <property type="entry name" value="ARAC-FAMILY TRANSCRIPTIONAL REGULATOR"/>
    <property type="match status" value="1"/>
</dbReference>
<dbReference type="InterPro" id="IPR018060">
    <property type="entry name" value="HTH_AraC"/>
</dbReference>
<reference evidence="5 6" key="1">
    <citation type="submission" date="2021-06" db="EMBL/GenBank/DDBJ databases">
        <title>Faecalicatena sp. nov. isolated from porcine feces.</title>
        <authorList>
            <person name="Oh B.S."/>
            <person name="Lee J.H."/>
        </authorList>
    </citation>
    <scope>NUCLEOTIDE SEQUENCE [LARGE SCALE GENOMIC DNA]</scope>
    <source>
        <strain evidence="5 6">AGMB00832</strain>
    </source>
</reference>
<dbReference type="SMART" id="SM00342">
    <property type="entry name" value="HTH_ARAC"/>
    <property type="match status" value="1"/>
</dbReference>
<keyword evidence="3" id="KW-0804">Transcription</keyword>
<evidence type="ECO:0000256" key="1">
    <source>
        <dbReference type="ARBA" id="ARBA00023015"/>
    </source>
</evidence>
<keyword evidence="2" id="KW-0238">DNA-binding</keyword>
<dbReference type="Pfam" id="PF12833">
    <property type="entry name" value="HTH_18"/>
    <property type="match status" value="1"/>
</dbReference>
<organism evidence="5 6">
    <name type="scientific">Faecalicatena faecalis</name>
    <dbReference type="NCBI Taxonomy" id="2726362"/>
    <lineage>
        <taxon>Bacteria</taxon>
        <taxon>Bacillati</taxon>
        <taxon>Bacillota</taxon>
        <taxon>Clostridia</taxon>
        <taxon>Lachnospirales</taxon>
        <taxon>Lachnospiraceae</taxon>
        <taxon>Faecalicatena</taxon>
    </lineage>
</organism>
<dbReference type="PANTHER" id="PTHR43280:SF2">
    <property type="entry name" value="HTH-TYPE TRANSCRIPTIONAL REGULATOR EXSA"/>
    <property type="match status" value="1"/>
</dbReference>